<organism evidence="1 2">
    <name type="scientific">Trifolium medium</name>
    <dbReference type="NCBI Taxonomy" id="97028"/>
    <lineage>
        <taxon>Eukaryota</taxon>
        <taxon>Viridiplantae</taxon>
        <taxon>Streptophyta</taxon>
        <taxon>Embryophyta</taxon>
        <taxon>Tracheophyta</taxon>
        <taxon>Spermatophyta</taxon>
        <taxon>Magnoliopsida</taxon>
        <taxon>eudicotyledons</taxon>
        <taxon>Gunneridae</taxon>
        <taxon>Pentapetalae</taxon>
        <taxon>rosids</taxon>
        <taxon>fabids</taxon>
        <taxon>Fabales</taxon>
        <taxon>Fabaceae</taxon>
        <taxon>Papilionoideae</taxon>
        <taxon>50 kb inversion clade</taxon>
        <taxon>NPAAA clade</taxon>
        <taxon>Hologalegina</taxon>
        <taxon>IRL clade</taxon>
        <taxon>Trifolieae</taxon>
        <taxon>Trifolium</taxon>
    </lineage>
</organism>
<dbReference type="Proteomes" id="UP000265520">
    <property type="component" value="Unassembled WGS sequence"/>
</dbReference>
<dbReference type="AlphaFoldDB" id="A0A392UNT4"/>
<sequence>MHNTSRPVLAGEIWRKSYRKFSSAGQLRQQLATLSQERRPASSGERHAEQSILWRFKLEIPHKS</sequence>
<evidence type="ECO:0000313" key="1">
    <source>
        <dbReference type="EMBL" id="MCI74304.1"/>
    </source>
</evidence>
<comment type="caution">
    <text evidence="1">The sequence shown here is derived from an EMBL/GenBank/DDBJ whole genome shotgun (WGS) entry which is preliminary data.</text>
</comment>
<evidence type="ECO:0000313" key="2">
    <source>
        <dbReference type="Proteomes" id="UP000265520"/>
    </source>
</evidence>
<proteinExistence type="predicted"/>
<keyword evidence="2" id="KW-1185">Reference proteome</keyword>
<name>A0A392UNT4_9FABA</name>
<dbReference type="EMBL" id="LXQA010857839">
    <property type="protein sequence ID" value="MCI74304.1"/>
    <property type="molecule type" value="Genomic_DNA"/>
</dbReference>
<protein>
    <submittedName>
        <fullName evidence="1">Uncharacterized protein</fullName>
    </submittedName>
</protein>
<feature type="non-terminal residue" evidence="1">
    <location>
        <position position="64"/>
    </location>
</feature>
<accession>A0A392UNT4</accession>
<reference evidence="1 2" key="1">
    <citation type="journal article" date="2018" name="Front. Plant Sci.">
        <title>Red Clover (Trifolium pratense) and Zigzag Clover (T. medium) - A Picture of Genomic Similarities and Differences.</title>
        <authorList>
            <person name="Dluhosova J."/>
            <person name="Istvanek J."/>
            <person name="Nedelnik J."/>
            <person name="Repkova J."/>
        </authorList>
    </citation>
    <scope>NUCLEOTIDE SEQUENCE [LARGE SCALE GENOMIC DNA]</scope>
    <source>
        <strain evidence="2">cv. 10/8</strain>
        <tissue evidence="1">Leaf</tissue>
    </source>
</reference>